<organism evidence="8 10">
    <name type="scientific">Cucurbita maxima</name>
    <name type="common">Pumpkin</name>
    <name type="synonym">Winter squash</name>
    <dbReference type="NCBI Taxonomy" id="3661"/>
    <lineage>
        <taxon>Eukaryota</taxon>
        <taxon>Viridiplantae</taxon>
        <taxon>Streptophyta</taxon>
        <taxon>Embryophyta</taxon>
        <taxon>Tracheophyta</taxon>
        <taxon>Spermatophyta</taxon>
        <taxon>Magnoliopsida</taxon>
        <taxon>eudicotyledons</taxon>
        <taxon>Gunneridae</taxon>
        <taxon>Pentapetalae</taxon>
        <taxon>rosids</taxon>
        <taxon>fabids</taxon>
        <taxon>Cucurbitales</taxon>
        <taxon>Cucurbitaceae</taxon>
        <taxon>Cucurbiteae</taxon>
        <taxon>Cucurbita</taxon>
    </lineage>
</organism>
<dbReference type="SUPFAM" id="SSF90229">
    <property type="entry name" value="CCCH zinc finger"/>
    <property type="match status" value="2"/>
</dbReference>
<evidence type="ECO:0000256" key="3">
    <source>
        <dbReference type="ARBA" id="ARBA00022771"/>
    </source>
</evidence>
<keyword evidence="3 5" id="KW-0863">Zinc-finger</keyword>
<feature type="domain" description="C3H1-type" evidence="7">
    <location>
        <begin position="603"/>
        <end position="626"/>
    </location>
</feature>
<evidence type="ECO:0000313" key="9">
    <source>
        <dbReference type="RefSeq" id="XP_022965565.1"/>
    </source>
</evidence>
<feature type="zinc finger region" description="C3H1-type" evidence="5">
    <location>
        <begin position="573"/>
        <end position="600"/>
    </location>
</feature>
<feature type="compositionally biased region" description="Polar residues" evidence="6">
    <location>
        <begin position="897"/>
        <end position="908"/>
    </location>
</feature>
<dbReference type="GO" id="GO:0045892">
    <property type="term" value="P:negative regulation of DNA-templated transcription"/>
    <property type="evidence" value="ECO:0007669"/>
    <property type="project" value="InterPro"/>
</dbReference>
<gene>
    <name evidence="9 10" type="primary">LOC111465427</name>
</gene>
<accession>A0A6J1HM17</accession>
<dbReference type="Pfam" id="PF14608">
    <property type="entry name" value="zf-CCCH_2"/>
    <property type="match status" value="3"/>
</dbReference>
<dbReference type="PANTHER" id="PTHR13119:SF12">
    <property type="entry name" value="PROTEIN SUPPRESSOR OF SABLE"/>
    <property type="match status" value="1"/>
</dbReference>
<keyword evidence="1 5" id="KW-0479">Metal-binding</keyword>
<feature type="compositionally biased region" description="Polar residues" evidence="6">
    <location>
        <begin position="678"/>
        <end position="694"/>
    </location>
</feature>
<dbReference type="Proteomes" id="UP000504608">
    <property type="component" value="Unplaced"/>
</dbReference>
<dbReference type="RefSeq" id="XP_022965565.1">
    <property type="nucleotide sequence ID" value="XM_023109797.1"/>
</dbReference>
<keyword evidence="2" id="KW-0677">Repeat</keyword>
<proteinExistence type="predicted"/>
<dbReference type="GO" id="GO:0008270">
    <property type="term" value="F:zinc ion binding"/>
    <property type="evidence" value="ECO:0007669"/>
    <property type="project" value="UniProtKB-KW"/>
</dbReference>
<dbReference type="KEGG" id="cmax:111465427"/>
<evidence type="ECO:0000256" key="1">
    <source>
        <dbReference type="ARBA" id="ARBA00022723"/>
    </source>
</evidence>
<dbReference type="GeneID" id="111465427"/>
<feature type="region of interest" description="Disordered" evidence="6">
    <location>
        <begin position="630"/>
        <end position="729"/>
    </location>
</feature>
<evidence type="ECO:0000256" key="2">
    <source>
        <dbReference type="ARBA" id="ARBA00022737"/>
    </source>
</evidence>
<dbReference type="Gene3D" id="4.10.1000.10">
    <property type="entry name" value="Zinc finger, CCCH-type"/>
    <property type="match status" value="1"/>
</dbReference>
<keyword evidence="8" id="KW-1185">Reference proteome</keyword>
<dbReference type="SMART" id="SM00356">
    <property type="entry name" value="ZnF_C3H1"/>
    <property type="match status" value="3"/>
</dbReference>
<dbReference type="InterPro" id="IPR000571">
    <property type="entry name" value="Znf_CCCH"/>
</dbReference>
<evidence type="ECO:0000259" key="7">
    <source>
        <dbReference type="PROSITE" id="PS50103"/>
    </source>
</evidence>
<feature type="domain" description="C3H1-type" evidence="7">
    <location>
        <begin position="544"/>
        <end position="571"/>
    </location>
</feature>
<feature type="zinc finger region" description="C3H1-type" evidence="5">
    <location>
        <begin position="544"/>
        <end position="571"/>
    </location>
</feature>
<dbReference type="GO" id="GO:0005634">
    <property type="term" value="C:nucleus"/>
    <property type="evidence" value="ECO:0007669"/>
    <property type="project" value="TreeGrafter"/>
</dbReference>
<feature type="domain" description="C3H1-type" evidence="7">
    <location>
        <begin position="573"/>
        <end position="600"/>
    </location>
</feature>
<evidence type="ECO:0000256" key="4">
    <source>
        <dbReference type="ARBA" id="ARBA00022833"/>
    </source>
</evidence>
<keyword evidence="4 5" id="KW-0862">Zinc</keyword>
<evidence type="ECO:0000313" key="8">
    <source>
        <dbReference type="Proteomes" id="UP000504608"/>
    </source>
</evidence>
<feature type="compositionally biased region" description="Polar residues" evidence="6">
    <location>
        <begin position="630"/>
        <end position="670"/>
    </location>
</feature>
<dbReference type="PANTHER" id="PTHR13119">
    <property type="entry name" value="ZINC FINGER CCCH DOMAIN-CONTAINING PROTEI"/>
    <property type="match status" value="1"/>
</dbReference>
<dbReference type="InterPro" id="IPR036855">
    <property type="entry name" value="Znf_CCCH_sf"/>
</dbReference>
<feature type="region of interest" description="Disordered" evidence="6">
    <location>
        <begin position="897"/>
        <end position="923"/>
    </location>
</feature>
<feature type="zinc finger region" description="C3H1-type" evidence="5">
    <location>
        <begin position="603"/>
        <end position="626"/>
    </location>
</feature>
<evidence type="ECO:0000256" key="5">
    <source>
        <dbReference type="PROSITE-ProRule" id="PRU00723"/>
    </source>
</evidence>
<name>A0A6J1HM17_CUCMA</name>
<dbReference type="AlphaFoldDB" id="A0A6J1HM17"/>
<evidence type="ECO:0000313" key="10">
    <source>
        <dbReference type="RefSeq" id="XP_022965566.1"/>
    </source>
</evidence>
<dbReference type="InterPro" id="IPR045124">
    <property type="entry name" value="Su(sable)-like"/>
</dbReference>
<protein>
    <submittedName>
        <fullName evidence="9 10">Uncharacterized protein LOC111465427 isoform X1</fullName>
    </submittedName>
</protein>
<dbReference type="RefSeq" id="XP_022965566.1">
    <property type="nucleotide sequence ID" value="XM_023109798.1"/>
</dbReference>
<dbReference type="OrthoDB" id="411372at2759"/>
<evidence type="ECO:0000256" key="6">
    <source>
        <dbReference type="SAM" id="MobiDB-lite"/>
    </source>
</evidence>
<dbReference type="PROSITE" id="PS50103">
    <property type="entry name" value="ZF_C3H1"/>
    <property type="match status" value="3"/>
</dbReference>
<dbReference type="GO" id="GO:0003723">
    <property type="term" value="F:RNA binding"/>
    <property type="evidence" value="ECO:0007669"/>
    <property type="project" value="InterPro"/>
</dbReference>
<sequence length="946" mass="104338">MEDARIEATKLVESKLMFPPHRRSHLKSDTYRTLVRILSPFCGSDDVSLATEFDPQQLRHAYTSHLKQSTVESSGQQFGEDFVRPEIGDSAIETVTVVEDGVGMDSLEDGYFHESEVKMNVIKDMSIVERSDNGSAERELQGASSQENRCVHEESHSDELEAANMVEGNKVLIDDNSSNKMRSSDQTNCENDQISPKKFQEEIVEHQQVMAEQDAVNRAQNLSMTIFSSEGDNIEEASKHKDNQENILPIEDKGMYQLTETQPKESKPEGKVCEPCLEMERSHVSSFEVMEVEDGEQCSEKVWGLDLSCLDKEMPFWANELSKDSEDWAVSMEVDTSEVGHKIVSENIQMDKCLIENEDIEEGEICGDSTHEISEDPAVLDEKHSLIQANGEAKKPDSLFSDIVKYATHENKEESKQKKSSLDACKHGSMDSVKMVTTIIDQNDFMLEEAGYTVKDSRPKRDADSFTARISNQVPCGQVPSECATGRKEIVSTEKETGACNKKKRGSCTEGRKERKKIQKRKKRAEKNRKLGVKRLKLLPVTMPKPVVYCRHYIKGRCHEGDKCKFSHDTTPATKSIPCSYFARHSCMKGDDCPFDHQLFKYPCSNFVSKGSCPRGDTCMFSHKILPQEPSNMQNLKTQSKPPVTPDSSDSQRKSNMSGGTKQKPVSVTGPSYAGASCNRTPQGESLPKKTTGSLPIGISFLSFGKSPDHSSQVKNNDVERRNSLTQSGLCSVENSSEISRKIQPQSAPEGISILSFGRTSLRSNSENFATPSSYNAATITSGNQTPSASKTGHDPIELAKKVQMTTSKLTNFFSPVGNCTSNSKVSSDLSVPMKESMYVKPEGLSTIFSRLPGTSMTTGQYSDSSASSMNKGTPNSAQKALLSTLAFAAKYESMNKGKSSASAGSNDGNKEDRNEKISGSLKNDQAKASKLLDFLLGVGSKSNLK</sequence>
<reference evidence="9 10" key="1">
    <citation type="submission" date="2025-04" db="UniProtKB">
        <authorList>
            <consortium name="RefSeq"/>
        </authorList>
    </citation>
    <scope>IDENTIFICATION</scope>
    <source>
        <tissue evidence="9 10">Young leaves</tissue>
    </source>
</reference>
<dbReference type="Gene3D" id="2.30.30.1190">
    <property type="match status" value="1"/>
</dbReference>